<keyword evidence="2" id="KW-0472">Membrane</keyword>
<accession>A0ABV0YFC0</accession>
<evidence type="ECO:0000313" key="3">
    <source>
        <dbReference type="EMBL" id="MEQ2292461.1"/>
    </source>
</evidence>
<evidence type="ECO:0000256" key="1">
    <source>
        <dbReference type="SAM" id="MobiDB-lite"/>
    </source>
</evidence>
<evidence type="ECO:0000256" key="2">
    <source>
        <dbReference type="SAM" id="Phobius"/>
    </source>
</evidence>
<evidence type="ECO:0000313" key="4">
    <source>
        <dbReference type="Proteomes" id="UP001469553"/>
    </source>
</evidence>
<comment type="caution">
    <text evidence="3">The sequence shown here is derived from an EMBL/GenBank/DDBJ whole genome shotgun (WGS) entry which is preliminary data.</text>
</comment>
<protein>
    <submittedName>
        <fullName evidence="3">Uncharacterized protein</fullName>
    </submittedName>
</protein>
<keyword evidence="2" id="KW-0812">Transmembrane</keyword>
<organism evidence="3 4">
    <name type="scientific">Ameca splendens</name>
    <dbReference type="NCBI Taxonomy" id="208324"/>
    <lineage>
        <taxon>Eukaryota</taxon>
        <taxon>Metazoa</taxon>
        <taxon>Chordata</taxon>
        <taxon>Craniata</taxon>
        <taxon>Vertebrata</taxon>
        <taxon>Euteleostomi</taxon>
        <taxon>Actinopterygii</taxon>
        <taxon>Neopterygii</taxon>
        <taxon>Teleostei</taxon>
        <taxon>Neoteleostei</taxon>
        <taxon>Acanthomorphata</taxon>
        <taxon>Ovalentaria</taxon>
        <taxon>Atherinomorphae</taxon>
        <taxon>Cyprinodontiformes</taxon>
        <taxon>Goodeidae</taxon>
        <taxon>Ameca</taxon>
    </lineage>
</organism>
<gene>
    <name evidence="3" type="ORF">AMECASPLE_023334</name>
</gene>
<sequence>MSSFLLAPSSQQKRQLDNPPSQVKTLNLSTSESLYLWQFLLQHIIRLFTNPFCFLPLQLVFPVLVLDYFIDNKNHKTLPSECSLYVGQIYTENDMVEDP</sequence>
<keyword evidence="2" id="KW-1133">Transmembrane helix</keyword>
<reference evidence="3 4" key="1">
    <citation type="submission" date="2021-06" db="EMBL/GenBank/DDBJ databases">
        <authorList>
            <person name="Palmer J.M."/>
        </authorList>
    </citation>
    <scope>NUCLEOTIDE SEQUENCE [LARGE SCALE GENOMIC DNA]</scope>
    <source>
        <strain evidence="3 4">AS_MEX2019</strain>
        <tissue evidence="3">Muscle</tissue>
    </source>
</reference>
<feature type="transmembrane region" description="Helical" evidence="2">
    <location>
        <begin position="44"/>
        <end position="70"/>
    </location>
</feature>
<feature type="region of interest" description="Disordered" evidence="1">
    <location>
        <begin position="1"/>
        <end position="22"/>
    </location>
</feature>
<keyword evidence="4" id="KW-1185">Reference proteome</keyword>
<proteinExistence type="predicted"/>
<dbReference type="Proteomes" id="UP001469553">
    <property type="component" value="Unassembled WGS sequence"/>
</dbReference>
<dbReference type="EMBL" id="JAHRIP010030354">
    <property type="protein sequence ID" value="MEQ2292461.1"/>
    <property type="molecule type" value="Genomic_DNA"/>
</dbReference>
<name>A0ABV0YFC0_9TELE</name>